<evidence type="ECO:0008006" key="4">
    <source>
        <dbReference type="Google" id="ProtNLM"/>
    </source>
</evidence>
<gene>
    <name evidence="2" type="ORF">LC20004_03695</name>
</gene>
<evidence type="ECO:0000256" key="1">
    <source>
        <dbReference type="SAM" id="Phobius"/>
    </source>
</evidence>
<feature type="transmembrane region" description="Helical" evidence="1">
    <location>
        <begin position="104"/>
        <end position="124"/>
    </location>
</feature>
<evidence type="ECO:0000313" key="3">
    <source>
        <dbReference type="Proteomes" id="UP000223559"/>
    </source>
</evidence>
<keyword evidence="1" id="KW-1133">Transmembrane helix</keyword>
<dbReference type="Proteomes" id="UP000223559">
    <property type="component" value="Chromosome"/>
</dbReference>
<evidence type="ECO:0000313" key="2">
    <source>
        <dbReference type="EMBL" id="ATO43058.1"/>
    </source>
</evidence>
<keyword evidence="3" id="KW-1185">Reference proteome</keyword>
<sequence>MLKSIYSITEVSRLKFRRMILNLALLFITGFLWLIGFFYILQVTTSEHLEYPLVVGLLSITVGGTVICGTQIMYFLHKILQLIINHHAFSQGAITLVKRVRRNIGIISLCFIFALPFFFTAAQADDAPGVVLLGFAVVCTPFAIYILSQIIEDLFISAFNLQKDHDLTV</sequence>
<dbReference type="Pfam" id="PF11188">
    <property type="entry name" value="DUF2975"/>
    <property type="match status" value="1"/>
</dbReference>
<proteinExistence type="predicted"/>
<feature type="transmembrane region" description="Helical" evidence="1">
    <location>
        <begin position="20"/>
        <end position="41"/>
    </location>
</feature>
<dbReference type="InterPro" id="IPR021354">
    <property type="entry name" value="DUF2975"/>
</dbReference>
<accession>A0A2D1KLS4</accession>
<organism evidence="2 3">
    <name type="scientific">Loigolactobacillus coryniformis subsp. torquens DSM 20004 = KCTC 3535</name>
    <dbReference type="NCBI Taxonomy" id="1423822"/>
    <lineage>
        <taxon>Bacteria</taxon>
        <taxon>Bacillati</taxon>
        <taxon>Bacillota</taxon>
        <taxon>Bacilli</taxon>
        <taxon>Lactobacillales</taxon>
        <taxon>Lactobacillaceae</taxon>
        <taxon>Loigolactobacillus</taxon>
    </lineage>
</organism>
<dbReference type="AlphaFoldDB" id="A0A2D1KLS4"/>
<name>A0A2D1KLS4_9LACO</name>
<feature type="transmembrane region" description="Helical" evidence="1">
    <location>
        <begin position="130"/>
        <end position="147"/>
    </location>
</feature>
<keyword evidence="1" id="KW-0472">Membrane</keyword>
<keyword evidence="1" id="KW-0812">Transmembrane</keyword>
<feature type="transmembrane region" description="Helical" evidence="1">
    <location>
        <begin position="53"/>
        <end position="76"/>
    </location>
</feature>
<dbReference type="KEGG" id="lcy:LC20004_03695"/>
<protein>
    <recommendedName>
        <fullName evidence="4">DUF2975 domain-containing protein</fullName>
    </recommendedName>
</protein>
<reference evidence="2 3" key="1">
    <citation type="submission" date="2016-10" db="EMBL/GenBank/DDBJ databases">
        <title>The whole genome sequencing and assembly of L. cotyniformis subsp. torquens DSM 20004 strain.</title>
        <authorList>
            <person name="Park M.-K."/>
            <person name="Lee Y.-J."/>
            <person name="Yi H."/>
            <person name="Bahn Y.-S."/>
            <person name="Kim J.F."/>
            <person name="Lee D.-W."/>
        </authorList>
    </citation>
    <scope>NUCLEOTIDE SEQUENCE [LARGE SCALE GENOMIC DNA]</scope>
    <source>
        <strain evidence="2 3">DSM 20004</strain>
    </source>
</reference>
<dbReference type="EMBL" id="CP017697">
    <property type="protein sequence ID" value="ATO43058.1"/>
    <property type="molecule type" value="Genomic_DNA"/>
</dbReference>